<organism evidence="2 3">
    <name type="scientific">Hydrogenoanaerobacterium saccharovorans</name>
    <dbReference type="NCBI Taxonomy" id="474960"/>
    <lineage>
        <taxon>Bacteria</taxon>
        <taxon>Bacillati</taxon>
        <taxon>Bacillota</taxon>
        <taxon>Clostridia</taxon>
        <taxon>Eubacteriales</taxon>
        <taxon>Oscillospiraceae</taxon>
        <taxon>Hydrogenoanaerobacterium</taxon>
    </lineage>
</organism>
<name>A0A1H7Z9E8_9FIRM</name>
<dbReference type="STRING" id="474960.SAMN05216180_0478"/>
<proteinExistence type="predicted"/>
<dbReference type="EMBL" id="FOCG01000001">
    <property type="protein sequence ID" value="SEM54127.1"/>
    <property type="molecule type" value="Genomic_DNA"/>
</dbReference>
<dbReference type="NCBIfam" id="TIGR03915">
    <property type="entry name" value="SAM_7_link_chp"/>
    <property type="match status" value="1"/>
</dbReference>
<accession>A0A1H7Z9E8</accession>
<keyword evidence="3" id="KW-1185">Reference proteome</keyword>
<evidence type="ECO:0000313" key="2">
    <source>
        <dbReference type="EMBL" id="SEM54127.1"/>
    </source>
</evidence>
<dbReference type="RefSeq" id="WP_092751257.1">
    <property type="nucleotide sequence ID" value="NZ_FOCG01000001.1"/>
</dbReference>
<dbReference type="InterPro" id="IPR025404">
    <property type="entry name" value="DUF4130"/>
</dbReference>
<evidence type="ECO:0000259" key="1">
    <source>
        <dbReference type="Pfam" id="PF13566"/>
    </source>
</evidence>
<feature type="domain" description="DUF4130" evidence="1">
    <location>
        <begin position="87"/>
        <end position="246"/>
    </location>
</feature>
<reference evidence="2 3" key="1">
    <citation type="submission" date="2016-10" db="EMBL/GenBank/DDBJ databases">
        <authorList>
            <person name="de Groot N.N."/>
        </authorList>
    </citation>
    <scope>NUCLEOTIDE SEQUENCE [LARGE SCALE GENOMIC DNA]</scope>
    <source>
        <strain evidence="2 3">CGMCC 1.5070</strain>
    </source>
</reference>
<protein>
    <submittedName>
        <fullName evidence="2">Probable DNA metabolism protein</fullName>
    </submittedName>
</protein>
<dbReference type="InterPro" id="IPR023875">
    <property type="entry name" value="DNA_repair_put"/>
</dbReference>
<sequence length="269" mass="31268">MPDWGTVVYLYDGSFDGLLCCVYESYTRHETPVDILSADEPQGILYPTREITTNEAHAHRVYTSLSTRISSEAEELARLGFLTCAPDKAMLIYRFICLGYRYGGKTAQMLTNSTVCALTNAVKSLLNERHLLTGFIRFSEYKGALVAKIEPKNFVLPLLKAHFCERYAEEHFLIYDVTHGMALIYTPYKAEIIPIEHLQLPKEDETEQQYRKLWKQYYDTIAIESRYNPKCRMTHMPKRYWTYLTEFQQNSSEAYKIGNDTNYPTLPEK</sequence>
<gene>
    <name evidence="2" type="ORF">SAMN05216180_0478</name>
</gene>
<dbReference type="Proteomes" id="UP000199158">
    <property type="component" value="Unassembled WGS sequence"/>
</dbReference>
<dbReference type="OrthoDB" id="5290748at2"/>
<evidence type="ECO:0000313" key="3">
    <source>
        <dbReference type="Proteomes" id="UP000199158"/>
    </source>
</evidence>
<dbReference type="AlphaFoldDB" id="A0A1H7Z9E8"/>
<dbReference type="Pfam" id="PF13566">
    <property type="entry name" value="DUF4130"/>
    <property type="match status" value="1"/>
</dbReference>